<evidence type="ECO:0000313" key="3">
    <source>
        <dbReference type="Proteomes" id="UP000688137"/>
    </source>
</evidence>
<gene>
    <name evidence="2" type="ORF">PPRIM_AZ9-3.1.T1210125</name>
</gene>
<keyword evidence="1" id="KW-0472">Membrane</keyword>
<evidence type="ECO:0000313" key="2">
    <source>
        <dbReference type="EMBL" id="CAD8103592.1"/>
    </source>
</evidence>
<dbReference type="EMBL" id="CAJJDM010000124">
    <property type="protein sequence ID" value="CAD8103592.1"/>
    <property type="molecule type" value="Genomic_DNA"/>
</dbReference>
<evidence type="ECO:0008006" key="4">
    <source>
        <dbReference type="Google" id="ProtNLM"/>
    </source>
</evidence>
<dbReference type="AlphaFoldDB" id="A0A8S1PKC2"/>
<feature type="transmembrane region" description="Helical" evidence="1">
    <location>
        <begin position="113"/>
        <end position="136"/>
    </location>
</feature>
<proteinExistence type="predicted"/>
<comment type="caution">
    <text evidence="2">The sequence shown here is derived from an EMBL/GenBank/DDBJ whole genome shotgun (WGS) entry which is preliminary data.</text>
</comment>
<keyword evidence="1" id="KW-1133">Transmembrane helix</keyword>
<accession>A0A8S1PKC2</accession>
<organism evidence="2 3">
    <name type="scientific">Paramecium primaurelia</name>
    <dbReference type="NCBI Taxonomy" id="5886"/>
    <lineage>
        <taxon>Eukaryota</taxon>
        <taxon>Sar</taxon>
        <taxon>Alveolata</taxon>
        <taxon>Ciliophora</taxon>
        <taxon>Intramacronucleata</taxon>
        <taxon>Oligohymenophorea</taxon>
        <taxon>Peniculida</taxon>
        <taxon>Parameciidae</taxon>
        <taxon>Paramecium</taxon>
    </lineage>
</organism>
<dbReference type="Proteomes" id="UP000688137">
    <property type="component" value="Unassembled WGS sequence"/>
</dbReference>
<reference evidence="2" key="1">
    <citation type="submission" date="2021-01" db="EMBL/GenBank/DDBJ databases">
        <authorList>
            <consortium name="Genoscope - CEA"/>
            <person name="William W."/>
        </authorList>
    </citation>
    <scope>NUCLEOTIDE SEQUENCE</scope>
</reference>
<keyword evidence="3" id="KW-1185">Reference proteome</keyword>
<protein>
    <recommendedName>
        <fullName evidence="4">Transmembrane protein</fullName>
    </recommendedName>
</protein>
<name>A0A8S1PKC2_PARPR</name>
<keyword evidence="1" id="KW-0812">Transmembrane</keyword>
<feature type="transmembrane region" description="Helical" evidence="1">
    <location>
        <begin position="148"/>
        <end position="163"/>
    </location>
</feature>
<dbReference type="OMA" id="LECYGIG"/>
<sequence>MIKFRYNLSNVLAFSRCQSFQFINQSKYRFSNIEKENGESQEKQQTKLEKQKISKKQGYVAKMREEVITNAIVASLKEKSKMKAKEEYRAAILFEEILNREVDINLYDTKGRAYIISTLWNIFWIAFASLGLYTIFRDDQWYKKNMEIFKVVITTGFILTRVIKQRQFYKYQVEKVIYNTKSKQFTITKRNILGIKKDQVLQKDHILYTSDKDLNFKKINYININTLECYGIGFDYAWLKKDLFSHLIQQNIS</sequence>
<evidence type="ECO:0000256" key="1">
    <source>
        <dbReference type="SAM" id="Phobius"/>
    </source>
</evidence>